<feature type="compositionally biased region" description="Basic and acidic residues" evidence="1">
    <location>
        <begin position="208"/>
        <end position="219"/>
    </location>
</feature>
<evidence type="ECO:0000256" key="1">
    <source>
        <dbReference type="SAM" id="MobiDB-lite"/>
    </source>
</evidence>
<dbReference type="VEuPathDB" id="CryptoDB:Cvel_3658"/>
<proteinExistence type="predicted"/>
<evidence type="ECO:0008006" key="3">
    <source>
        <dbReference type="Google" id="ProtNLM"/>
    </source>
</evidence>
<feature type="compositionally biased region" description="Basic and acidic residues" evidence="1">
    <location>
        <begin position="182"/>
        <end position="192"/>
    </location>
</feature>
<organism evidence="2">
    <name type="scientific">Chromera velia CCMP2878</name>
    <dbReference type="NCBI Taxonomy" id="1169474"/>
    <lineage>
        <taxon>Eukaryota</taxon>
        <taxon>Sar</taxon>
        <taxon>Alveolata</taxon>
        <taxon>Colpodellida</taxon>
        <taxon>Chromeraceae</taxon>
        <taxon>Chromera</taxon>
    </lineage>
</organism>
<gene>
    <name evidence="2" type="ORF">Cvel_3658</name>
</gene>
<dbReference type="PhylomeDB" id="A0A0G4FRC8"/>
<protein>
    <recommendedName>
        <fullName evidence="3">CCHC-type domain-containing protein</fullName>
    </recommendedName>
</protein>
<feature type="region of interest" description="Disordered" evidence="1">
    <location>
        <begin position="251"/>
        <end position="280"/>
    </location>
</feature>
<dbReference type="AlphaFoldDB" id="A0A0G4FRC8"/>
<dbReference type="EMBL" id="CDMZ01000573">
    <property type="protein sequence ID" value="CEM17159.1"/>
    <property type="molecule type" value="Genomic_DNA"/>
</dbReference>
<name>A0A0G4FRC8_9ALVE</name>
<sequence length="280" mass="31861">MEAPQLLHISKEQWARRYRLTLLKAARISKAFKQAVRRHALARRSPRKILRALKEEFLSNLLTRQITIDDRIRAFPCDIMKKDKNGNVLKPKMVFRFRILKKRLTDLQNTAHAVSRDLDDGASMSVILHALTNLKEQKERLISLAHSSDAKIPLNLNYISWSDLKPHFDWLTSLEEAEYKGKKVEEKKDKAARGFQKGKGQKGANKQSEQKSRDQRPDTHTVYQTCGRKHLGECWGKKVTCKTCGEKGHFASAPICEKNGGKKDEKAASSLENWGGSGTA</sequence>
<feature type="region of interest" description="Disordered" evidence="1">
    <location>
        <begin position="182"/>
        <end position="221"/>
    </location>
</feature>
<reference evidence="2" key="1">
    <citation type="submission" date="2014-11" db="EMBL/GenBank/DDBJ databases">
        <authorList>
            <person name="Otto D Thomas"/>
            <person name="Naeem Raeece"/>
        </authorList>
    </citation>
    <scope>NUCLEOTIDE SEQUENCE</scope>
</reference>
<evidence type="ECO:0000313" key="2">
    <source>
        <dbReference type="EMBL" id="CEM17159.1"/>
    </source>
</evidence>
<accession>A0A0G4FRC8</accession>